<organism evidence="2 3">
    <name type="scientific">Zingiber officinale</name>
    <name type="common">Ginger</name>
    <name type="synonym">Amomum zingiber</name>
    <dbReference type="NCBI Taxonomy" id="94328"/>
    <lineage>
        <taxon>Eukaryota</taxon>
        <taxon>Viridiplantae</taxon>
        <taxon>Streptophyta</taxon>
        <taxon>Embryophyta</taxon>
        <taxon>Tracheophyta</taxon>
        <taxon>Spermatophyta</taxon>
        <taxon>Magnoliopsida</taxon>
        <taxon>Liliopsida</taxon>
        <taxon>Zingiberales</taxon>
        <taxon>Zingiberaceae</taxon>
        <taxon>Zingiber</taxon>
    </lineage>
</organism>
<comment type="caution">
    <text evidence="2">The sequence shown here is derived from an EMBL/GenBank/DDBJ whole genome shotgun (WGS) entry which is preliminary data.</text>
</comment>
<proteinExistence type="predicted"/>
<dbReference type="InterPro" id="IPR045166">
    <property type="entry name" value="Spp2-like"/>
</dbReference>
<feature type="compositionally biased region" description="Basic and acidic residues" evidence="1">
    <location>
        <begin position="98"/>
        <end position="119"/>
    </location>
</feature>
<dbReference type="GO" id="GO:0000398">
    <property type="term" value="P:mRNA splicing, via spliceosome"/>
    <property type="evidence" value="ECO:0007669"/>
    <property type="project" value="InterPro"/>
</dbReference>
<evidence type="ECO:0000256" key="1">
    <source>
        <dbReference type="SAM" id="MobiDB-lite"/>
    </source>
</evidence>
<dbReference type="AlphaFoldDB" id="A0A8J5L2W0"/>
<name>A0A8J5L2W0_ZINOF</name>
<accession>A0A8J5L2W0</accession>
<sequence length="258" mass="29260">MSLNTREGGSEGLGYNPSTGDRKKRRGSWVVEGSKEKTKEKEKVLKVISARYMSKATVLKNFELDLKLQGSGEEVKLSDDTVVELGSVEEEKFLKKLKKSEDEKREERRSMETRREDKSNSVQQSTRSTDHNGPPKVQWLTSYIRVRIISKDFMGKKLYLQKGKVIDVVGPITYDISMDGSRELVQCVDQDILETALPKLGGSVLVLNGKHKGNFRNLEERNAEKETRVTREAGSHEFIKVKLDEIVECLGDPSYLGY</sequence>
<dbReference type="Gene3D" id="2.30.30.140">
    <property type="match status" value="1"/>
</dbReference>
<gene>
    <name evidence="2" type="ORF">ZIOFF_039254</name>
</gene>
<reference evidence="2 3" key="1">
    <citation type="submission" date="2020-08" db="EMBL/GenBank/DDBJ databases">
        <title>Plant Genome Project.</title>
        <authorList>
            <person name="Zhang R.-G."/>
        </authorList>
    </citation>
    <scope>NUCLEOTIDE SEQUENCE [LARGE SCALE GENOMIC DNA]</scope>
    <source>
        <tissue evidence="2">Rhizome</tissue>
    </source>
</reference>
<evidence type="ECO:0000313" key="3">
    <source>
        <dbReference type="Proteomes" id="UP000734854"/>
    </source>
</evidence>
<dbReference type="GO" id="GO:0005681">
    <property type="term" value="C:spliceosomal complex"/>
    <property type="evidence" value="ECO:0007669"/>
    <property type="project" value="TreeGrafter"/>
</dbReference>
<dbReference type="PANTHER" id="PTHR15818:SF2">
    <property type="entry name" value="G-PATCH DOMAIN AND KOW MOTIFS-CONTAINING PROTEIN"/>
    <property type="match status" value="1"/>
</dbReference>
<dbReference type="PANTHER" id="PTHR15818">
    <property type="entry name" value="G PATCH AND KOW-CONTAINING"/>
    <property type="match status" value="1"/>
</dbReference>
<dbReference type="EMBL" id="JACMSC010000011">
    <property type="protein sequence ID" value="KAG6499466.1"/>
    <property type="molecule type" value="Genomic_DNA"/>
</dbReference>
<protein>
    <submittedName>
        <fullName evidence="2">Uncharacterized protein</fullName>
    </submittedName>
</protein>
<evidence type="ECO:0000313" key="2">
    <source>
        <dbReference type="EMBL" id="KAG6499466.1"/>
    </source>
</evidence>
<dbReference type="Pfam" id="PF25088">
    <property type="entry name" value="GPKOW_C"/>
    <property type="match status" value="1"/>
</dbReference>
<feature type="region of interest" description="Disordered" evidence="1">
    <location>
        <begin position="1"/>
        <end position="40"/>
    </location>
</feature>
<keyword evidence="3" id="KW-1185">Reference proteome</keyword>
<feature type="region of interest" description="Disordered" evidence="1">
    <location>
        <begin position="98"/>
        <end position="134"/>
    </location>
</feature>
<dbReference type="Proteomes" id="UP000734854">
    <property type="component" value="Unassembled WGS sequence"/>
</dbReference>